<dbReference type="InterPro" id="IPR021514">
    <property type="entry name" value="DUF3176"/>
</dbReference>
<dbReference type="Proteomes" id="UP000078576">
    <property type="component" value="Unassembled WGS sequence"/>
</dbReference>
<gene>
    <name evidence="2" type="ORF">VP1G_05089</name>
</gene>
<keyword evidence="1" id="KW-1133">Transmembrane helix</keyword>
<evidence type="ECO:0000313" key="3">
    <source>
        <dbReference type="Proteomes" id="UP000078576"/>
    </source>
</evidence>
<keyword evidence="3" id="KW-1185">Reference proteome</keyword>
<feature type="transmembrane region" description="Helical" evidence="1">
    <location>
        <begin position="81"/>
        <end position="98"/>
    </location>
</feature>
<sequence length="771" mass="84154">MSTSGHPTDNDSIQDTINTQEQPYRPSQHRYRIFWFWKWGLAALALAFGLVAAMFALLLSFNGQKTPDWGYSINLSTLLDLLAQIFCAAVGMIVAQIISQQKWAWFSGPDNRARPLHDLQDFDQGSRDSLGAALLIPKVLRHDITVALAALVMIIALAVGPFVQQAVQTTPCSYAVPGTNGSIPYAHYVPRQSIGYDGQNEMIEITGTPAYQLKTALYASLDGGSSAAENQITPSCSTGNCTFKGGDPIERSNGNAAGMMTTTDSGDGSGSFSTVAVCSSCVDVSSLVSFVGYHYDDYGPDFVAIYALPNGLNIEYSLPSNYSDIVISWQATYVNVSTDTDIGWIGDLLSPAHAQASRWAMVNMTFLTFSAAQCNETVTPQCPIPGKTNLALQALAPNKSAGPIAATCALYPCIRRYVSPSITNGVFQEAYVDSSKVWPTTDSYQASSLSETANALTGYAGVGIYAGIQSPCRVDDVIYTTQNMSTAPNATNLWFYETTINGTTQARNISGPEPCIYRHDGLFVTALSYLFQQNHTLFNTHCDYVETKIDCDVFPDADGSNDWIIALYNNGNATVSAVEAYLESFAIAMTNTYRSIFGASQYEPVENTNDSPLPLGEVQGIVWQDSVCTAARWGWLFLPVGLLLLTSILLAMTMARAWRLRRVQPVWKANVLPAILYKERFKDDNGLISSWPQGITAADITKKPLTNTNEYLDRLMDADEIKKATKNVMVRFGGNGWEQEKTHDEGSGQGWLRRRKRSISASDVDSLLLDS</sequence>
<keyword evidence="1" id="KW-0812">Transmembrane</keyword>
<dbReference type="STRING" id="694573.A0A194V1G4"/>
<dbReference type="OrthoDB" id="5242705at2759"/>
<dbReference type="PANTHER" id="PTHR35394:SF5">
    <property type="entry name" value="DUF3176 DOMAIN-CONTAINING PROTEIN"/>
    <property type="match status" value="1"/>
</dbReference>
<dbReference type="AlphaFoldDB" id="A0A194V1G4"/>
<dbReference type="Pfam" id="PF11374">
    <property type="entry name" value="DUF3176"/>
    <property type="match status" value="1"/>
</dbReference>
<accession>A0A194V1G4</accession>
<feature type="transmembrane region" description="Helical" evidence="1">
    <location>
        <begin position="144"/>
        <end position="163"/>
    </location>
</feature>
<proteinExistence type="predicted"/>
<feature type="transmembrane region" description="Helical" evidence="1">
    <location>
        <begin position="633"/>
        <end position="652"/>
    </location>
</feature>
<feature type="transmembrane region" description="Helical" evidence="1">
    <location>
        <begin position="35"/>
        <end position="61"/>
    </location>
</feature>
<reference evidence="3" key="1">
    <citation type="submission" date="2014-12" db="EMBL/GenBank/DDBJ databases">
        <title>Genome Sequence of Valsa Canker Pathogens Uncovers a Specific Adaption of Colonization on Woody Bark.</title>
        <authorList>
            <person name="Yin Z."/>
            <person name="Liu H."/>
            <person name="Gao X."/>
            <person name="Li Z."/>
            <person name="Song N."/>
            <person name="Ke X."/>
            <person name="Dai Q."/>
            <person name="Wu Y."/>
            <person name="Sun Y."/>
            <person name="Xu J.-R."/>
            <person name="Kang Z.K."/>
            <person name="Wang L."/>
            <person name="Huang L."/>
        </authorList>
    </citation>
    <scope>NUCLEOTIDE SEQUENCE [LARGE SCALE GENOMIC DNA]</scope>
    <source>
        <strain evidence="3">SXYL134</strain>
    </source>
</reference>
<dbReference type="EMBL" id="KN714704">
    <property type="protein sequence ID" value="KUI57767.1"/>
    <property type="molecule type" value="Genomic_DNA"/>
</dbReference>
<evidence type="ECO:0000313" key="2">
    <source>
        <dbReference type="EMBL" id="KUI57767.1"/>
    </source>
</evidence>
<organism evidence="2 3">
    <name type="scientific">Cytospora mali</name>
    <name type="common">Apple Valsa canker fungus</name>
    <name type="synonym">Valsa mali</name>
    <dbReference type="NCBI Taxonomy" id="578113"/>
    <lineage>
        <taxon>Eukaryota</taxon>
        <taxon>Fungi</taxon>
        <taxon>Dikarya</taxon>
        <taxon>Ascomycota</taxon>
        <taxon>Pezizomycotina</taxon>
        <taxon>Sordariomycetes</taxon>
        <taxon>Sordariomycetidae</taxon>
        <taxon>Diaporthales</taxon>
        <taxon>Cytosporaceae</taxon>
        <taxon>Cytospora</taxon>
    </lineage>
</organism>
<evidence type="ECO:0000256" key="1">
    <source>
        <dbReference type="SAM" id="Phobius"/>
    </source>
</evidence>
<keyword evidence="1" id="KW-0472">Membrane</keyword>
<name>A0A194V1G4_CYTMA</name>
<dbReference type="PANTHER" id="PTHR35394">
    <property type="entry name" value="DUF3176 DOMAIN-CONTAINING PROTEIN"/>
    <property type="match status" value="1"/>
</dbReference>
<protein>
    <submittedName>
        <fullName evidence="2">Uncharacterized protein</fullName>
    </submittedName>
</protein>